<dbReference type="EMBL" id="JABFUD020000022">
    <property type="protein sequence ID" value="KAI5062185.1"/>
    <property type="molecule type" value="Genomic_DNA"/>
</dbReference>
<proteinExistence type="predicted"/>
<protein>
    <submittedName>
        <fullName evidence="1">Uncharacterized protein</fullName>
    </submittedName>
</protein>
<comment type="caution">
    <text evidence="1">The sequence shown here is derived from an EMBL/GenBank/DDBJ whole genome shotgun (WGS) entry which is preliminary data.</text>
</comment>
<organism evidence="1 2">
    <name type="scientific">Adiantum capillus-veneris</name>
    <name type="common">Maidenhair fern</name>
    <dbReference type="NCBI Taxonomy" id="13818"/>
    <lineage>
        <taxon>Eukaryota</taxon>
        <taxon>Viridiplantae</taxon>
        <taxon>Streptophyta</taxon>
        <taxon>Embryophyta</taxon>
        <taxon>Tracheophyta</taxon>
        <taxon>Polypodiopsida</taxon>
        <taxon>Polypodiidae</taxon>
        <taxon>Polypodiales</taxon>
        <taxon>Pteridineae</taxon>
        <taxon>Pteridaceae</taxon>
        <taxon>Vittarioideae</taxon>
        <taxon>Adiantum</taxon>
    </lineage>
</organism>
<evidence type="ECO:0000313" key="1">
    <source>
        <dbReference type="EMBL" id="KAI5062185.1"/>
    </source>
</evidence>
<name>A0A9D4Z5S8_ADICA</name>
<sequence length="72" mass="8268">MLRKQGALPSLWAVSDQQEQCYFLLTQPRLGTFVCPAFQEKRSVDAEVFSNRAMWVERNIPLTFAMGLLKFG</sequence>
<gene>
    <name evidence="1" type="ORF">GOP47_0022724</name>
</gene>
<dbReference type="Proteomes" id="UP000886520">
    <property type="component" value="Chromosome 22"/>
</dbReference>
<reference evidence="1" key="1">
    <citation type="submission" date="2021-01" db="EMBL/GenBank/DDBJ databases">
        <title>Adiantum capillus-veneris genome.</title>
        <authorList>
            <person name="Fang Y."/>
            <person name="Liao Q."/>
        </authorList>
    </citation>
    <scope>NUCLEOTIDE SEQUENCE</scope>
    <source>
        <strain evidence="1">H3</strain>
        <tissue evidence="1">Leaf</tissue>
    </source>
</reference>
<keyword evidence="2" id="KW-1185">Reference proteome</keyword>
<dbReference type="AlphaFoldDB" id="A0A9D4Z5S8"/>
<evidence type="ECO:0000313" key="2">
    <source>
        <dbReference type="Proteomes" id="UP000886520"/>
    </source>
</evidence>
<accession>A0A9D4Z5S8</accession>